<dbReference type="GO" id="GO:0046872">
    <property type="term" value="F:metal ion binding"/>
    <property type="evidence" value="ECO:0007669"/>
    <property type="project" value="UniProtKB-KW"/>
</dbReference>
<evidence type="ECO:0000256" key="2">
    <source>
        <dbReference type="ARBA" id="ARBA00022723"/>
    </source>
</evidence>
<evidence type="ECO:0000256" key="3">
    <source>
        <dbReference type="ARBA" id="ARBA00022737"/>
    </source>
</evidence>
<name>A0A6B9FZ33_PANCY</name>
<dbReference type="InterPro" id="IPR004496">
    <property type="entry name" value="NapF"/>
</dbReference>
<feature type="binding site" evidence="6">
    <location>
        <position position="41"/>
    </location>
    <ligand>
        <name>[4Fe-4S] cluster</name>
        <dbReference type="ChEBI" id="CHEBI:49883"/>
        <label>1</label>
    </ligand>
</feature>
<comment type="similarity">
    <text evidence="6">Belongs to the NapF family.</text>
</comment>
<evidence type="ECO:0000256" key="4">
    <source>
        <dbReference type="ARBA" id="ARBA00023004"/>
    </source>
</evidence>
<sequence length="157" mass="17214">MVLSRREFFTGQRKAVTGAIALPWWRHQAGCDGCGRCVAACTTQIVQLTSGALPQINFQHGECTFCGACADACPQPLFHPRDHQPWQQRIHISRHCITFQGVNCRSCQESCEQQAIRFRLTANGIAQPETVPQHCTGCGACIAPCPVSATGLDHEHK</sequence>
<feature type="domain" description="4Fe-4S ferredoxin-type" evidence="7">
    <location>
        <begin position="126"/>
        <end position="155"/>
    </location>
</feature>
<protein>
    <recommendedName>
        <fullName evidence="6">Ferredoxin-type protein NapF</fullName>
    </recommendedName>
</protein>
<comment type="function">
    <text evidence="6">Could be involved in the maturation of NapA, the catalytic subunit of the periplasmic nitrate reductase, before its export into the periplasm.</text>
</comment>
<dbReference type="PANTHER" id="PTHR43687">
    <property type="entry name" value="ADENYLYLSULFATE REDUCTASE, BETA SUBUNIT"/>
    <property type="match status" value="1"/>
</dbReference>
<evidence type="ECO:0000259" key="7">
    <source>
        <dbReference type="PROSITE" id="PS51379"/>
    </source>
</evidence>
<evidence type="ECO:0000313" key="9">
    <source>
        <dbReference type="Proteomes" id="UP000502005"/>
    </source>
</evidence>
<evidence type="ECO:0000256" key="5">
    <source>
        <dbReference type="ARBA" id="ARBA00023014"/>
    </source>
</evidence>
<dbReference type="InterPro" id="IPR050572">
    <property type="entry name" value="Fe-S_Ferredoxin"/>
</dbReference>
<accession>A0A6B9FZ33</accession>
<dbReference type="Pfam" id="PF13187">
    <property type="entry name" value="Fer4_9"/>
    <property type="match status" value="1"/>
</dbReference>
<dbReference type="PROSITE" id="PS51379">
    <property type="entry name" value="4FE4S_FER_2"/>
    <property type="match status" value="3"/>
</dbReference>
<dbReference type="AlphaFoldDB" id="A0A6B9FZ33"/>
<feature type="binding site" evidence="6">
    <location>
        <position position="138"/>
    </location>
    <ligand>
        <name>[4Fe-4S] cluster</name>
        <dbReference type="ChEBI" id="CHEBI:49883"/>
        <label>3</label>
    </ligand>
</feature>
<evidence type="ECO:0000256" key="6">
    <source>
        <dbReference type="HAMAP-Rule" id="MF_02201"/>
    </source>
</evidence>
<dbReference type="SUPFAM" id="SSF54862">
    <property type="entry name" value="4Fe-4S ferredoxins"/>
    <property type="match status" value="1"/>
</dbReference>
<feature type="binding site" evidence="6">
    <location>
        <position position="63"/>
    </location>
    <ligand>
        <name>[4Fe-4S] cluster</name>
        <dbReference type="ChEBI" id="CHEBI:49883"/>
        <label>2</label>
    </ligand>
</feature>
<keyword evidence="3 6" id="KW-0677">Repeat</keyword>
<feature type="binding site" evidence="6">
    <location>
        <position position="31"/>
    </location>
    <ligand>
        <name>[4Fe-4S] cluster</name>
        <dbReference type="ChEBI" id="CHEBI:49883"/>
        <label>1</label>
    </ligand>
</feature>
<keyword evidence="6" id="KW-0963">Cytoplasm</keyword>
<feature type="binding site" evidence="6">
    <location>
        <position position="73"/>
    </location>
    <ligand>
        <name>[4Fe-4S] cluster</name>
        <dbReference type="ChEBI" id="CHEBI:49883"/>
        <label>2</label>
    </ligand>
</feature>
<keyword evidence="2 6" id="KW-0479">Metal-binding</keyword>
<comment type="subunit">
    <text evidence="6">Interacts with the cytoplasmic NapA precursor.</text>
</comment>
<dbReference type="GO" id="GO:0051539">
    <property type="term" value="F:4 iron, 4 sulfur cluster binding"/>
    <property type="evidence" value="ECO:0007669"/>
    <property type="project" value="UniProtKB-UniRule"/>
</dbReference>
<feature type="binding site" evidence="6">
    <location>
        <position position="69"/>
    </location>
    <ligand>
        <name>[4Fe-4S] cluster</name>
        <dbReference type="ChEBI" id="CHEBI:49883"/>
        <label>2</label>
    </ligand>
</feature>
<gene>
    <name evidence="6 8" type="primary">napF</name>
    <name evidence="8" type="ORF">CUN67_14730</name>
</gene>
<dbReference type="PROSITE" id="PS00198">
    <property type="entry name" value="4FE4S_FER_1"/>
    <property type="match status" value="2"/>
</dbReference>
<keyword evidence="4 6" id="KW-0408">Iron</keyword>
<feature type="domain" description="4Fe-4S ferredoxin-type" evidence="7">
    <location>
        <begin position="21"/>
        <end position="51"/>
    </location>
</feature>
<feature type="binding site" evidence="6">
    <location>
        <position position="141"/>
    </location>
    <ligand>
        <name>[4Fe-4S] cluster</name>
        <dbReference type="ChEBI" id="CHEBI:49883"/>
        <label>3</label>
    </ligand>
</feature>
<feature type="binding site" evidence="6">
    <location>
        <position position="37"/>
    </location>
    <ligand>
        <name>[4Fe-4S] cluster</name>
        <dbReference type="ChEBI" id="CHEBI:49883"/>
        <label>1</label>
    </ligand>
</feature>
<dbReference type="GO" id="GO:0005737">
    <property type="term" value="C:cytoplasm"/>
    <property type="evidence" value="ECO:0007669"/>
    <property type="project" value="UniProtKB-SubCell"/>
</dbReference>
<feature type="binding site" evidence="6">
    <location>
        <position position="145"/>
    </location>
    <ligand>
        <name>[4Fe-4S] cluster</name>
        <dbReference type="ChEBI" id="CHEBI:49883"/>
        <label>3</label>
    </ligand>
</feature>
<dbReference type="NCBIfam" id="TIGR00402">
    <property type="entry name" value="napF"/>
    <property type="match status" value="1"/>
</dbReference>
<evidence type="ECO:0000256" key="1">
    <source>
        <dbReference type="ARBA" id="ARBA00022485"/>
    </source>
</evidence>
<feature type="binding site" evidence="6">
    <location>
        <position position="34"/>
    </location>
    <ligand>
        <name>[4Fe-4S] cluster</name>
        <dbReference type="ChEBI" id="CHEBI:49883"/>
        <label>1</label>
    </ligand>
</feature>
<feature type="binding site" evidence="6">
    <location>
        <position position="66"/>
    </location>
    <ligand>
        <name>[4Fe-4S] cluster</name>
        <dbReference type="ChEBI" id="CHEBI:49883"/>
        <label>2</label>
    </ligand>
</feature>
<feature type="domain" description="4Fe-4S ferredoxin-type" evidence="7">
    <location>
        <begin position="54"/>
        <end position="83"/>
    </location>
</feature>
<evidence type="ECO:0000313" key="8">
    <source>
        <dbReference type="EMBL" id="QGY30111.1"/>
    </source>
</evidence>
<feature type="binding site" evidence="6">
    <location>
        <position position="135"/>
    </location>
    <ligand>
        <name>[4Fe-4S] cluster</name>
        <dbReference type="ChEBI" id="CHEBI:49883"/>
        <label>3</label>
    </ligand>
</feature>
<dbReference type="Gene3D" id="3.30.70.20">
    <property type="match status" value="2"/>
</dbReference>
<proteinExistence type="inferred from homology"/>
<dbReference type="Proteomes" id="UP000502005">
    <property type="component" value="Chromosome"/>
</dbReference>
<dbReference type="EMBL" id="CP024768">
    <property type="protein sequence ID" value="QGY30111.1"/>
    <property type="molecule type" value="Genomic_DNA"/>
</dbReference>
<comment type="cofactor">
    <cofactor evidence="6">
        <name>[4Fe-4S] cluster</name>
        <dbReference type="ChEBI" id="CHEBI:49883"/>
    </cofactor>
</comment>
<organism evidence="8 9">
    <name type="scientific">Pantoea cypripedii</name>
    <name type="common">Pectobacterium cypripedii</name>
    <name type="synonym">Erwinia cypripedii</name>
    <dbReference type="NCBI Taxonomy" id="55209"/>
    <lineage>
        <taxon>Bacteria</taxon>
        <taxon>Pseudomonadati</taxon>
        <taxon>Pseudomonadota</taxon>
        <taxon>Gammaproteobacteria</taxon>
        <taxon>Enterobacterales</taxon>
        <taxon>Erwiniaceae</taxon>
        <taxon>Pantoea</taxon>
    </lineage>
</organism>
<keyword evidence="5 6" id="KW-0411">Iron-sulfur</keyword>
<dbReference type="InterPro" id="IPR017900">
    <property type="entry name" value="4Fe4S_Fe_S_CS"/>
</dbReference>
<reference evidence="8 9" key="1">
    <citation type="submission" date="2017-11" db="EMBL/GenBank/DDBJ databases">
        <title>Genome sequence of Pantoea cypripedii NE1.</title>
        <authorList>
            <person name="Nascimento F.X."/>
        </authorList>
    </citation>
    <scope>NUCLEOTIDE SEQUENCE [LARGE SCALE GENOMIC DNA]</scope>
    <source>
        <strain evidence="8 9">NE1</strain>
    </source>
</reference>
<dbReference type="CDD" id="cd10564">
    <property type="entry name" value="NapF_like"/>
    <property type="match status" value="1"/>
</dbReference>
<dbReference type="HAMAP" id="MF_02201">
    <property type="entry name" value="NapF"/>
    <property type="match status" value="1"/>
</dbReference>
<dbReference type="RefSeq" id="WP_208716020.1">
    <property type="nucleotide sequence ID" value="NZ_CP024768.1"/>
</dbReference>
<comment type="subcellular location">
    <subcellularLocation>
        <location evidence="6">Cytoplasm</location>
    </subcellularLocation>
</comment>
<keyword evidence="1 6" id="KW-0004">4Fe-4S</keyword>
<dbReference type="InterPro" id="IPR017896">
    <property type="entry name" value="4Fe4S_Fe-S-bd"/>
</dbReference>
<dbReference type="Pfam" id="PF12838">
    <property type="entry name" value="Fer4_7"/>
    <property type="match status" value="1"/>
</dbReference>
<dbReference type="PANTHER" id="PTHR43687:SF1">
    <property type="entry name" value="FERREDOXIN III"/>
    <property type="match status" value="1"/>
</dbReference>